<evidence type="ECO:0000313" key="1">
    <source>
        <dbReference type="EMBL" id="ELY62479.1"/>
    </source>
</evidence>
<dbReference type="InterPro" id="IPR014845">
    <property type="entry name" value="GYD/TTHA1554"/>
</dbReference>
<accession>L9XL05</accession>
<evidence type="ECO:0008006" key="3">
    <source>
        <dbReference type="Google" id="ProtNLM"/>
    </source>
</evidence>
<reference evidence="1 2" key="1">
    <citation type="journal article" date="2014" name="PLoS Genet.">
        <title>Phylogenetically driven sequencing of extremely halophilic archaea reveals strategies for static and dynamic osmo-response.</title>
        <authorList>
            <person name="Becker E.A."/>
            <person name="Seitzer P.M."/>
            <person name="Tritt A."/>
            <person name="Larsen D."/>
            <person name="Krusor M."/>
            <person name="Yao A.I."/>
            <person name="Wu D."/>
            <person name="Madern D."/>
            <person name="Eisen J.A."/>
            <person name="Darling A.E."/>
            <person name="Facciotti M.T."/>
        </authorList>
    </citation>
    <scope>NUCLEOTIDE SEQUENCE [LARGE SCALE GENOMIC DNA]</scope>
    <source>
        <strain evidence="1 2">SP2</strain>
    </source>
</reference>
<dbReference type="EMBL" id="AOIC01000125">
    <property type="protein sequence ID" value="ELY62479.1"/>
    <property type="molecule type" value="Genomic_DNA"/>
</dbReference>
<dbReference type="AlphaFoldDB" id="L9XL05"/>
<comment type="caution">
    <text evidence="1">The sequence shown here is derived from an EMBL/GenBank/DDBJ whole genome shotgun (WGS) entry which is preliminary data.</text>
</comment>
<proteinExistence type="predicted"/>
<evidence type="ECO:0000313" key="2">
    <source>
        <dbReference type="Proteomes" id="UP000011613"/>
    </source>
</evidence>
<organism evidence="1 2">
    <name type="scientific">Natronobacterium gregoryi (strain ATCC 43098 / DSM 3393 / CCM 3738 / CIP 104747 / IAM 13177 / JCM 8860 / NBRC 102187 / NCIMB 2189 / SP2)</name>
    <dbReference type="NCBI Taxonomy" id="797304"/>
    <lineage>
        <taxon>Archaea</taxon>
        <taxon>Methanobacteriati</taxon>
        <taxon>Methanobacteriota</taxon>
        <taxon>Stenosarchaea group</taxon>
        <taxon>Halobacteria</taxon>
        <taxon>Halobacteriales</taxon>
        <taxon>Natrialbaceae</taxon>
        <taxon>Natronobacterium</taxon>
    </lineage>
</organism>
<protein>
    <recommendedName>
        <fullName evidence="3">GYD domain-containing protein</fullName>
    </recommendedName>
</protein>
<sequence length="102" mass="11402">MVVSNSSVNRYVSLIELADRDVQNTQELASIWGEIRTEFAEHDADLVDSYAILGEQDFLVVFEADDREGAFKAALTLRRHGLDGQTMAAVETDEFAHLVDEI</sequence>
<dbReference type="Proteomes" id="UP000011613">
    <property type="component" value="Unassembled WGS sequence"/>
</dbReference>
<gene>
    <name evidence="1" type="ORF">C490_17993</name>
</gene>
<name>L9XL05_NATGS</name>
<dbReference type="Pfam" id="PF08734">
    <property type="entry name" value="GYD"/>
    <property type="match status" value="1"/>
</dbReference>